<protein>
    <submittedName>
        <fullName evidence="7">High-affinity iron transporter</fullName>
    </submittedName>
</protein>
<dbReference type="RefSeq" id="WP_205017380.1">
    <property type="nucleotide sequence ID" value="NZ_JAFBEI010000026.1"/>
</dbReference>
<keyword evidence="5 6" id="KW-0472">Membrane</keyword>
<comment type="caution">
    <text evidence="7">The sequence shown here is derived from an EMBL/GenBank/DDBJ whole genome shotgun (WGS) entry which is preliminary data.</text>
</comment>
<name>A0ABS2PMA6_9STRE</name>
<evidence type="ECO:0000256" key="1">
    <source>
        <dbReference type="ARBA" id="ARBA00004141"/>
    </source>
</evidence>
<feature type="transmembrane region" description="Helical" evidence="6">
    <location>
        <begin position="492"/>
        <end position="515"/>
    </location>
</feature>
<dbReference type="EMBL" id="JAFBEI010000026">
    <property type="protein sequence ID" value="MBM7636506.1"/>
    <property type="molecule type" value="Genomic_DNA"/>
</dbReference>
<dbReference type="PANTHER" id="PTHR31632:SF2">
    <property type="entry name" value="PLASMA MEMBRANE IRON PERMEASE"/>
    <property type="match status" value="1"/>
</dbReference>
<keyword evidence="8" id="KW-1185">Reference proteome</keyword>
<sequence>MVKTYLNKLLLAMMLVTALLFSVKVEASSYSDLFIKITDAQTAVKAKDQSKALQLIQEVAADFKEIEQSDSKAGKKVSQTAQKALADDKISSSELTALSKSLLAFEEEQNPVDLEAEKTTFKQKVYPALENLEEVITSGDLEAMKTEYLTFNAIWTRNESVVRSSEGGHYGSIESAMSFLRASMEAEPFELSAVQTNVKDLRTALDSFMEGKSATSSTDIKTLSEGIDLLKEAYEDFVAGKTASGQSKMKTFITNWTSFEGEVSTRSSALYSKVESQTPLIMAKGSSKEYQAKLKNLISELEAIDTDSSYSAIDAMVILLREGVEALLIVMALVEALRYSKQKHGIKWVYGGALVGVLASGVTAALLQMLFPAVTSGTNREIIEGAVGLFAVAMLIGVGIWLHGKSNAKAWSDYLERQMNLAMSTGSFISMFALSLLSVFREGAETILFYVGILPKISSQNLIIGIFLAILLLVIIAVLFNRFSKVLPIHWLFRILTWTIYILAFKMLGVSINALQLTNIISNHILAWMPSIDSLGVYPSLETSLAQLSYVLLVLGLNTWISRRRKGVSHG</sequence>
<dbReference type="PANTHER" id="PTHR31632">
    <property type="entry name" value="IRON TRANSPORTER FTH1"/>
    <property type="match status" value="1"/>
</dbReference>
<dbReference type="Pfam" id="PF03239">
    <property type="entry name" value="FTR1"/>
    <property type="match status" value="1"/>
</dbReference>
<gene>
    <name evidence="7" type="ORF">JOC31_001330</name>
</gene>
<dbReference type="InterPro" id="IPR004923">
    <property type="entry name" value="FTR1/Fip1/EfeU"/>
</dbReference>
<comment type="subcellular location">
    <subcellularLocation>
        <location evidence="1">Membrane</location>
        <topology evidence="1">Multi-pass membrane protein</topology>
    </subcellularLocation>
</comment>
<keyword evidence="3 6" id="KW-0812">Transmembrane</keyword>
<feature type="transmembrane region" description="Helical" evidence="6">
    <location>
        <begin position="421"/>
        <end position="440"/>
    </location>
</feature>
<accession>A0ABS2PMA6</accession>
<dbReference type="Proteomes" id="UP000809081">
    <property type="component" value="Unassembled WGS sequence"/>
</dbReference>
<keyword evidence="4 6" id="KW-1133">Transmembrane helix</keyword>
<evidence type="ECO:0000256" key="2">
    <source>
        <dbReference type="ARBA" id="ARBA00008333"/>
    </source>
</evidence>
<proteinExistence type="inferred from homology"/>
<evidence type="ECO:0000256" key="5">
    <source>
        <dbReference type="ARBA" id="ARBA00023136"/>
    </source>
</evidence>
<evidence type="ECO:0000256" key="4">
    <source>
        <dbReference type="ARBA" id="ARBA00022989"/>
    </source>
</evidence>
<organism evidence="7 8">
    <name type="scientific">Streptococcus saliviloxodontae</name>
    <dbReference type="NCBI Taxonomy" id="1349416"/>
    <lineage>
        <taxon>Bacteria</taxon>
        <taxon>Bacillati</taxon>
        <taxon>Bacillota</taxon>
        <taxon>Bacilli</taxon>
        <taxon>Lactobacillales</taxon>
        <taxon>Streptococcaceae</taxon>
        <taxon>Streptococcus</taxon>
    </lineage>
</organism>
<feature type="transmembrane region" description="Helical" evidence="6">
    <location>
        <begin position="460"/>
        <end position="480"/>
    </location>
</feature>
<evidence type="ECO:0000256" key="3">
    <source>
        <dbReference type="ARBA" id="ARBA00022692"/>
    </source>
</evidence>
<evidence type="ECO:0000256" key="6">
    <source>
        <dbReference type="SAM" id="Phobius"/>
    </source>
</evidence>
<comment type="similarity">
    <text evidence="2">Belongs to the oxidase-dependent Fe transporter (OFeT) (TC 9.A.10.1) family.</text>
</comment>
<feature type="transmembrane region" description="Helical" evidence="6">
    <location>
        <begin position="348"/>
        <end position="370"/>
    </location>
</feature>
<feature type="transmembrane region" description="Helical" evidence="6">
    <location>
        <begin position="382"/>
        <end position="401"/>
    </location>
</feature>
<evidence type="ECO:0000313" key="7">
    <source>
        <dbReference type="EMBL" id="MBM7636506.1"/>
    </source>
</evidence>
<reference evidence="7 8" key="1">
    <citation type="submission" date="2021-01" db="EMBL/GenBank/DDBJ databases">
        <title>Genomic Encyclopedia of Type Strains, Phase IV (KMG-IV): sequencing the most valuable type-strain genomes for metagenomic binning, comparative biology and taxonomic classification.</title>
        <authorList>
            <person name="Goeker M."/>
        </authorList>
    </citation>
    <scope>NUCLEOTIDE SEQUENCE [LARGE SCALE GENOMIC DNA]</scope>
    <source>
        <strain evidence="7 8">DSM 27513</strain>
    </source>
</reference>
<evidence type="ECO:0000313" key="8">
    <source>
        <dbReference type="Proteomes" id="UP000809081"/>
    </source>
</evidence>